<protein>
    <recommendedName>
        <fullName evidence="2">BSD domain-containing protein</fullName>
    </recommendedName>
</protein>
<dbReference type="InterPro" id="IPR005607">
    <property type="entry name" value="BSD_dom"/>
</dbReference>
<proteinExistence type="predicted"/>
<dbReference type="PROSITE" id="PS50858">
    <property type="entry name" value="BSD"/>
    <property type="match status" value="1"/>
</dbReference>
<feature type="domain" description="BSD" evidence="2">
    <location>
        <begin position="189"/>
        <end position="241"/>
    </location>
</feature>
<dbReference type="GO" id="GO:0005794">
    <property type="term" value="C:Golgi apparatus"/>
    <property type="evidence" value="ECO:0007669"/>
    <property type="project" value="TreeGrafter"/>
</dbReference>
<dbReference type="GO" id="GO:0038203">
    <property type="term" value="P:TORC2 signaling"/>
    <property type="evidence" value="ECO:0007669"/>
    <property type="project" value="TreeGrafter"/>
</dbReference>
<gene>
    <name evidence="3" type="ORF">LOD99_4157</name>
</gene>
<feature type="region of interest" description="Disordered" evidence="1">
    <location>
        <begin position="250"/>
        <end position="275"/>
    </location>
</feature>
<name>A0AAV7JVT6_9METZ</name>
<evidence type="ECO:0000259" key="2">
    <source>
        <dbReference type="PROSITE" id="PS50858"/>
    </source>
</evidence>
<dbReference type="Pfam" id="PF03909">
    <property type="entry name" value="BSD"/>
    <property type="match status" value="1"/>
</dbReference>
<feature type="compositionally biased region" description="Polar residues" evidence="1">
    <location>
        <begin position="49"/>
        <end position="60"/>
    </location>
</feature>
<accession>A0AAV7JVT6</accession>
<organism evidence="3 4">
    <name type="scientific">Oopsacas minuta</name>
    <dbReference type="NCBI Taxonomy" id="111878"/>
    <lineage>
        <taxon>Eukaryota</taxon>
        <taxon>Metazoa</taxon>
        <taxon>Porifera</taxon>
        <taxon>Hexactinellida</taxon>
        <taxon>Hexasterophora</taxon>
        <taxon>Lyssacinosida</taxon>
        <taxon>Leucopsacidae</taxon>
        <taxon>Oopsacas</taxon>
    </lineage>
</organism>
<dbReference type="AlphaFoldDB" id="A0AAV7JVT6"/>
<evidence type="ECO:0000256" key="1">
    <source>
        <dbReference type="SAM" id="MobiDB-lite"/>
    </source>
</evidence>
<dbReference type="Gene3D" id="1.10.3970.10">
    <property type="entry name" value="BSD domain"/>
    <property type="match status" value="1"/>
</dbReference>
<dbReference type="InterPro" id="IPR051494">
    <property type="entry name" value="BSD_domain-containing"/>
</dbReference>
<feature type="compositionally biased region" description="Basic and acidic residues" evidence="1">
    <location>
        <begin position="250"/>
        <end position="260"/>
    </location>
</feature>
<reference evidence="3 4" key="1">
    <citation type="journal article" date="2023" name="BMC Biol.">
        <title>The compact genome of the sponge Oopsacas minuta (Hexactinellida) is lacking key metazoan core genes.</title>
        <authorList>
            <person name="Santini S."/>
            <person name="Schenkelaars Q."/>
            <person name="Jourda C."/>
            <person name="Duchesne M."/>
            <person name="Belahbib H."/>
            <person name="Rocher C."/>
            <person name="Selva M."/>
            <person name="Riesgo A."/>
            <person name="Vervoort M."/>
            <person name="Leys S.P."/>
            <person name="Kodjabachian L."/>
            <person name="Le Bivic A."/>
            <person name="Borchiellini C."/>
            <person name="Claverie J.M."/>
            <person name="Renard E."/>
        </authorList>
    </citation>
    <scope>NUCLEOTIDE SEQUENCE [LARGE SCALE GENOMIC DNA]</scope>
    <source>
        <strain evidence="3">SPO-2</strain>
    </source>
</reference>
<dbReference type="PANTHER" id="PTHR16019:SF6">
    <property type="entry name" value="SYNAPSE-ASSOCIATED PROTEIN 1"/>
    <property type="match status" value="1"/>
</dbReference>
<dbReference type="SMART" id="SM00751">
    <property type="entry name" value="BSD"/>
    <property type="match status" value="1"/>
</dbReference>
<keyword evidence="4" id="KW-1185">Reference proteome</keyword>
<evidence type="ECO:0000313" key="4">
    <source>
        <dbReference type="Proteomes" id="UP001165289"/>
    </source>
</evidence>
<sequence length="348" mass="39333">MWNWIVGNVNTLTETVHNQISTSEENIDPEAQSFPSKVSSLVKDDLTPEATQDVSNIQSDSSEHELDSTEPITKQKPLDPEKSPKVDKKDSSILMPNLKEATNSGLNAFTSGISNIFNDVTDVVKSSKLVSEFLSAEEQFQKKNEQTNSVQTNATAPWYGYNEAEEMKTQILEISSSHRNLLREPPPGSTLNYSLDSCFGQAMLMLSEDQRLEQARFSLVPQKISEENFWRNYFYRVHLVKQSIQLGTLKREEKDSDTEGRSNTTSSVATDEIEPDEFVSDALDIQSSCEHQLTQEELNQLKLTTSPKPNEESNVDDALAQELKDFNPDEVKDEDFDYADFENLLKDN</sequence>
<dbReference type="GO" id="GO:0005634">
    <property type="term" value="C:nucleus"/>
    <property type="evidence" value="ECO:0007669"/>
    <property type="project" value="TreeGrafter"/>
</dbReference>
<dbReference type="InterPro" id="IPR035925">
    <property type="entry name" value="BSD_dom_sf"/>
</dbReference>
<comment type="caution">
    <text evidence="3">The sequence shown here is derived from an EMBL/GenBank/DDBJ whole genome shotgun (WGS) entry which is preliminary data.</text>
</comment>
<dbReference type="PANTHER" id="PTHR16019">
    <property type="entry name" value="SYNAPSE-ASSOCIATED PROTEIN"/>
    <property type="match status" value="1"/>
</dbReference>
<dbReference type="SUPFAM" id="SSF140383">
    <property type="entry name" value="BSD domain-like"/>
    <property type="match status" value="1"/>
</dbReference>
<dbReference type="Proteomes" id="UP001165289">
    <property type="component" value="Unassembled WGS sequence"/>
</dbReference>
<feature type="region of interest" description="Disordered" evidence="1">
    <location>
        <begin position="22"/>
        <end position="93"/>
    </location>
</feature>
<dbReference type="EMBL" id="JAKMXF010000297">
    <property type="protein sequence ID" value="KAI6652771.1"/>
    <property type="molecule type" value="Genomic_DNA"/>
</dbReference>
<evidence type="ECO:0000313" key="3">
    <source>
        <dbReference type="EMBL" id="KAI6652771.1"/>
    </source>
</evidence>
<feature type="compositionally biased region" description="Basic and acidic residues" evidence="1">
    <location>
        <begin position="76"/>
        <end position="91"/>
    </location>
</feature>